<name>A0A2B4SEJ0_STYPI</name>
<evidence type="ECO:0008006" key="5">
    <source>
        <dbReference type="Google" id="ProtNLM"/>
    </source>
</evidence>
<dbReference type="AlphaFoldDB" id="A0A2B4SEJ0"/>
<reference evidence="4" key="1">
    <citation type="journal article" date="2017" name="bioRxiv">
        <title>Comparative analysis of the genomes of Stylophora pistillata and Acropora digitifera provides evidence for extensive differences between species of corals.</title>
        <authorList>
            <person name="Voolstra C.R."/>
            <person name="Li Y."/>
            <person name="Liew Y.J."/>
            <person name="Baumgarten S."/>
            <person name="Zoccola D."/>
            <person name="Flot J.-F."/>
            <person name="Tambutte S."/>
            <person name="Allemand D."/>
            <person name="Aranda M."/>
        </authorList>
    </citation>
    <scope>NUCLEOTIDE SEQUENCE [LARGE SCALE GENOMIC DNA]</scope>
</reference>
<evidence type="ECO:0000259" key="1">
    <source>
        <dbReference type="Pfam" id="PF20700"/>
    </source>
</evidence>
<evidence type="ECO:0000313" key="4">
    <source>
        <dbReference type="Proteomes" id="UP000225706"/>
    </source>
</evidence>
<keyword evidence="4" id="KW-1185">Reference proteome</keyword>
<dbReference type="InterPro" id="IPR036397">
    <property type="entry name" value="RNaseH_sf"/>
</dbReference>
<gene>
    <name evidence="3" type="ORF">AWC38_SpisGene8344</name>
</gene>
<dbReference type="EMBL" id="LSMT01000114">
    <property type="protein sequence ID" value="PFX26977.1"/>
    <property type="molecule type" value="Genomic_DNA"/>
</dbReference>
<protein>
    <recommendedName>
        <fullName evidence="5">Exonuclease domain-containing protein</fullName>
    </recommendedName>
</protein>
<sequence>MGERTMRKRVVELDVWAKALDSGCQTCGNPLQLSNCSQETTSGLGSFLYITCSNSDCGEINVCLTNKTHRASNKPQGRPIFDVNTKLAAGMLHAGIGPTHVNALLTSINLSAVGQNTLKAREREVGPVIEAVAKKSCAEATEAEKRCWIDGQEEAGSGNVKIGASYDTGWQKRGKGHNSLTGKVLGYSTRTKRCAVCEAALRNGCAPRKHDCRKNWTGSSKAMKTNVVTELTVSALQHHAQVNILVGDEESSTIKKVRKSVTHGVEKWYFHTQITPVWQKDLQYPKLQKDLEAVVEVFAKNAEKLAPLGSSQANESLNNSVGRKAPKIHHYGASESNNYRVACAISQKNLGYSYVPEVGAHCKVYAERLDRKRSRLIAWSKTRKYKKKRRELREKRSSKVRQLENREGIQYESGLGWNENSDSTVEIPPPTVRPEIKQVTPTTALKKVTIDLETSTRGDNAEICEIAIVEGNDQFRVYILPKCGITAGASAMNKHGVLFYDGRPVEATSLDNSRFDEFCEIVLGFSDTLPAFKELCPNRKSFTRQNLAKDLLGATYNAHGALDDVLMLQKLSTSYPSDAVLLKHSFSNSRLEQYAVFLTEKSNALKTLQPLIHLKKISNSGAKKISAPGLSLGHLQLAYSRGGVDGFSNVLTERFDRKARVTANKRIIRNICSFFQSE</sequence>
<feature type="domain" description="Mutator-like transposase" evidence="1">
    <location>
        <begin position="9"/>
        <end position="268"/>
    </location>
</feature>
<evidence type="ECO:0000259" key="2">
    <source>
        <dbReference type="Pfam" id="PF25244"/>
    </source>
</evidence>
<dbReference type="InterPro" id="IPR057617">
    <property type="entry name" value="PML_C"/>
</dbReference>
<organism evidence="3 4">
    <name type="scientific">Stylophora pistillata</name>
    <name type="common">Smooth cauliflower coral</name>
    <dbReference type="NCBI Taxonomy" id="50429"/>
    <lineage>
        <taxon>Eukaryota</taxon>
        <taxon>Metazoa</taxon>
        <taxon>Cnidaria</taxon>
        <taxon>Anthozoa</taxon>
        <taxon>Hexacorallia</taxon>
        <taxon>Scleractinia</taxon>
        <taxon>Astrocoeniina</taxon>
        <taxon>Pocilloporidae</taxon>
        <taxon>Stylophora</taxon>
    </lineage>
</organism>
<dbReference type="GO" id="GO:0003676">
    <property type="term" value="F:nucleic acid binding"/>
    <property type="evidence" value="ECO:0007669"/>
    <property type="project" value="InterPro"/>
</dbReference>
<evidence type="ECO:0000313" key="3">
    <source>
        <dbReference type="EMBL" id="PFX26977.1"/>
    </source>
</evidence>
<comment type="caution">
    <text evidence="3">The sequence shown here is derived from an EMBL/GenBank/DDBJ whole genome shotgun (WGS) entry which is preliminary data.</text>
</comment>
<dbReference type="Proteomes" id="UP000225706">
    <property type="component" value="Unassembled WGS sequence"/>
</dbReference>
<dbReference type="Pfam" id="PF25244">
    <property type="entry name" value="PML_C"/>
    <property type="match status" value="1"/>
</dbReference>
<dbReference type="SUPFAM" id="SSF53098">
    <property type="entry name" value="Ribonuclease H-like"/>
    <property type="match status" value="1"/>
</dbReference>
<dbReference type="InterPro" id="IPR012337">
    <property type="entry name" value="RNaseH-like_sf"/>
</dbReference>
<accession>A0A2B4SEJ0</accession>
<proteinExistence type="predicted"/>
<dbReference type="Pfam" id="PF20700">
    <property type="entry name" value="Mutator"/>
    <property type="match status" value="1"/>
</dbReference>
<dbReference type="InterPro" id="IPR049012">
    <property type="entry name" value="Mutator_transp_dom"/>
</dbReference>
<dbReference type="Gene3D" id="3.30.420.10">
    <property type="entry name" value="Ribonuclease H-like superfamily/Ribonuclease H"/>
    <property type="match status" value="1"/>
</dbReference>
<feature type="domain" description="PML C-terminal" evidence="2">
    <location>
        <begin position="605"/>
        <end position="677"/>
    </location>
</feature>
<dbReference type="OrthoDB" id="5966647at2759"/>